<evidence type="ECO:0000313" key="3">
    <source>
        <dbReference type="Proteomes" id="UP000069876"/>
    </source>
</evidence>
<sequence>MERKIVSLLCLHYYIKHCVFVLNNKLEVIGHWFCLIIRGTHTLQCIEQFSYDIFPIT</sequence>
<reference evidence="2 3" key="2">
    <citation type="submission" date="2016-02" db="EMBL/GenBank/DDBJ databases">
        <authorList>
            <consortium name="Pathogen Informatics"/>
        </authorList>
    </citation>
    <scope>NUCLEOTIDE SEQUENCE [LARGE SCALE GENOMIC DNA]</scope>
    <source>
        <strain evidence="2 3">2842STDY5881531</strain>
    </source>
</reference>
<dbReference type="AlphaFoldDB" id="A0AAD2J705"/>
<protein>
    <submittedName>
        <fullName evidence="2">Uncharacterized protein</fullName>
    </submittedName>
</protein>
<gene>
    <name evidence="1" type="ORF">DE8555_0873</name>
    <name evidence="2" type="ORF">ERS514851_00285</name>
</gene>
<dbReference type="Proteomes" id="UP000092966">
    <property type="component" value="Chromosome"/>
</dbReference>
<proteinExistence type="predicted"/>
<dbReference type="Proteomes" id="UP000069876">
    <property type="component" value="Unassembled WGS sequence"/>
</dbReference>
<organism evidence="2 3">
    <name type="scientific">Neisseria meningitidis</name>
    <dbReference type="NCBI Taxonomy" id="487"/>
    <lineage>
        <taxon>Bacteria</taxon>
        <taxon>Pseudomonadati</taxon>
        <taxon>Pseudomonadota</taxon>
        <taxon>Betaproteobacteria</taxon>
        <taxon>Neisseriales</taxon>
        <taxon>Neisseriaceae</taxon>
        <taxon>Neisseria</taxon>
    </lineage>
</organism>
<dbReference type="EMBL" id="FFEF01000001">
    <property type="protein sequence ID" value="CWT72974.1"/>
    <property type="molecule type" value="Genomic_DNA"/>
</dbReference>
<dbReference type="EMBL" id="CP012393">
    <property type="protein sequence ID" value="ANW91434.1"/>
    <property type="molecule type" value="Genomic_DNA"/>
</dbReference>
<evidence type="ECO:0000313" key="2">
    <source>
        <dbReference type="EMBL" id="CWT72974.1"/>
    </source>
</evidence>
<evidence type="ECO:0000313" key="4">
    <source>
        <dbReference type="Proteomes" id="UP000092966"/>
    </source>
</evidence>
<reference evidence="1 4" key="1">
    <citation type="submission" date="2015-07" db="EMBL/GenBank/DDBJ databases">
        <title>Comparative genome sequencing reveals within-host evolution of Neisseria meningitidis during.</title>
        <authorList>
            <person name="Klughammer J."/>
            <person name="Dittrich M."/>
            <person name="Mueller T."/>
            <person name="Blom J."/>
            <person name="Goesmann A."/>
            <person name="Vogel U."/>
            <person name="Frosch M."/>
            <person name="Bock C."/>
            <person name="Schoen C."/>
        </authorList>
    </citation>
    <scope>NUCLEOTIDE SEQUENCE [LARGE SCALE GENOMIC DNA]</scope>
    <source>
        <strain evidence="1 4">DE8555</strain>
    </source>
</reference>
<name>A0AAD2J705_NEIME</name>
<evidence type="ECO:0000313" key="1">
    <source>
        <dbReference type="EMBL" id="ANW91434.1"/>
    </source>
</evidence>
<accession>A0AAD2J705</accession>